<evidence type="ECO:0000313" key="2">
    <source>
        <dbReference type="EMBL" id="ROT40636.1"/>
    </source>
</evidence>
<sequence>MGFALIENIDIGIHLRPSGSDSGETDCKLVRNRRIGARVFSHRGKVSQSFYERLSAAVAHPRTSTLGRRNFASRQGALDRTPYFLWTTRNAFTASPLPQRFEAGSRNRPTPSPLSMPCFTKHRQPSYRVSDHLVFRVLPHRFERRQPKHLKPGRLITGIQHDNRAVNHPIRTPHPDDKVIS</sequence>
<proteinExistence type="predicted"/>
<dbReference type="EMBL" id="ML119052">
    <property type="protein sequence ID" value="ROT40636.1"/>
    <property type="molecule type" value="Genomic_DNA"/>
</dbReference>
<organism evidence="2 3">
    <name type="scientific">Sodiomyces alkalinus (strain CBS 110278 / VKM F-3762 / F11)</name>
    <name type="common">Alkaliphilic filamentous fungus</name>
    <dbReference type="NCBI Taxonomy" id="1314773"/>
    <lineage>
        <taxon>Eukaryota</taxon>
        <taxon>Fungi</taxon>
        <taxon>Dikarya</taxon>
        <taxon>Ascomycota</taxon>
        <taxon>Pezizomycotina</taxon>
        <taxon>Sordariomycetes</taxon>
        <taxon>Hypocreomycetidae</taxon>
        <taxon>Glomerellales</taxon>
        <taxon>Plectosphaerellaceae</taxon>
        <taxon>Sodiomyces</taxon>
    </lineage>
</organism>
<name>A0A3N2Q1Q3_SODAK</name>
<reference evidence="2 3" key="1">
    <citation type="journal article" date="2018" name="Mol. Ecol.">
        <title>The obligate alkalophilic soda-lake fungus Sodiomyces alkalinus has shifted to a protein diet.</title>
        <authorList>
            <person name="Grum-Grzhimaylo A.A."/>
            <person name="Falkoski D.L."/>
            <person name="van den Heuvel J."/>
            <person name="Valero-Jimenez C.A."/>
            <person name="Min B."/>
            <person name="Choi I.G."/>
            <person name="Lipzen A."/>
            <person name="Daum C.G."/>
            <person name="Aanen D.K."/>
            <person name="Tsang A."/>
            <person name="Henrissat B."/>
            <person name="Bilanenko E.N."/>
            <person name="de Vries R.P."/>
            <person name="van Kan J.A.L."/>
            <person name="Grigoriev I.V."/>
            <person name="Debets A.J.M."/>
        </authorList>
    </citation>
    <scope>NUCLEOTIDE SEQUENCE [LARGE SCALE GENOMIC DNA]</scope>
    <source>
        <strain evidence="2 3">F11</strain>
    </source>
</reference>
<gene>
    <name evidence="2" type="ORF">SODALDRAFT_356646</name>
</gene>
<dbReference type="AlphaFoldDB" id="A0A3N2Q1Q3"/>
<evidence type="ECO:0000313" key="3">
    <source>
        <dbReference type="Proteomes" id="UP000272025"/>
    </source>
</evidence>
<feature type="region of interest" description="Disordered" evidence="1">
    <location>
        <begin position="159"/>
        <end position="181"/>
    </location>
</feature>
<accession>A0A3N2Q1Q3</accession>
<protein>
    <submittedName>
        <fullName evidence="2">Uncharacterized protein</fullName>
    </submittedName>
</protein>
<evidence type="ECO:0000256" key="1">
    <source>
        <dbReference type="SAM" id="MobiDB-lite"/>
    </source>
</evidence>
<dbReference type="GeneID" id="39582405"/>
<dbReference type="Proteomes" id="UP000272025">
    <property type="component" value="Unassembled WGS sequence"/>
</dbReference>
<keyword evidence="3" id="KW-1185">Reference proteome</keyword>
<dbReference type="RefSeq" id="XP_028468442.1">
    <property type="nucleotide sequence ID" value="XM_028613927.1"/>
</dbReference>